<accession>A0A8H3ZYX0</accession>
<organism evidence="1 2">
    <name type="scientific">Gigaspora margarita</name>
    <dbReference type="NCBI Taxonomy" id="4874"/>
    <lineage>
        <taxon>Eukaryota</taxon>
        <taxon>Fungi</taxon>
        <taxon>Fungi incertae sedis</taxon>
        <taxon>Mucoromycota</taxon>
        <taxon>Glomeromycotina</taxon>
        <taxon>Glomeromycetes</taxon>
        <taxon>Diversisporales</taxon>
        <taxon>Gigasporaceae</taxon>
        <taxon>Gigaspora</taxon>
    </lineage>
</organism>
<evidence type="ECO:0000313" key="1">
    <source>
        <dbReference type="EMBL" id="KAF0340958.1"/>
    </source>
</evidence>
<sequence>MSKGFFNGLKAYCRKLRSDIYNIDPTIISHQPLYKREDLSNSSKNNNINIEIDLSPELYTPLSDLAHFLTFLSNHVPTRFSEMGGRQFEIDMVKGLFTLEKDGFRNQKIILEGMNSLKDACVLLTVPSSHQTIPVTKQNNSIQQKTLSQVMRVLFDDDLEVAEVHKMLENLCVFHLSQKKQKMLLEEGSNVGKDYF</sequence>
<keyword evidence="2" id="KW-1185">Reference proteome</keyword>
<reference evidence="1 2" key="1">
    <citation type="journal article" date="2019" name="Environ. Microbiol.">
        <title>At the nexus of three kingdoms: the genome of the mycorrhizal fungus Gigaspora margarita provides insights into plant, endobacterial and fungal interactions.</title>
        <authorList>
            <person name="Venice F."/>
            <person name="Ghignone S."/>
            <person name="Salvioli di Fossalunga A."/>
            <person name="Amselem J."/>
            <person name="Novero M."/>
            <person name="Xianan X."/>
            <person name="Sedzielewska Toro K."/>
            <person name="Morin E."/>
            <person name="Lipzen A."/>
            <person name="Grigoriev I.V."/>
            <person name="Henrissat B."/>
            <person name="Martin F.M."/>
            <person name="Bonfante P."/>
        </authorList>
    </citation>
    <scope>NUCLEOTIDE SEQUENCE [LARGE SCALE GENOMIC DNA]</scope>
    <source>
        <strain evidence="1 2">BEG34</strain>
    </source>
</reference>
<evidence type="ECO:0000313" key="2">
    <source>
        <dbReference type="Proteomes" id="UP000439903"/>
    </source>
</evidence>
<protein>
    <submittedName>
        <fullName evidence="1">Rint1 family protein</fullName>
    </submittedName>
</protein>
<dbReference type="Proteomes" id="UP000439903">
    <property type="component" value="Unassembled WGS sequence"/>
</dbReference>
<gene>
    <name evidence="1" type="ORF">F8M41_016271</name>
</gene>
<dbReference type="OrthoDB" id="407410at2759"/>
<proteinExistence type="predicted"/>
<name>A0A8H3ZYX0_GIGMA</name>
<dbReference type="EMBL" id="WTPW01003500">
    <property type="protein sequence ID" value="KAF0340958.1"/>
    <property type="molecule type" value="Genomic_DNA"/>
</dbReference>
<comment type="caution">
    <text evidence="1">The sequence shown here is derived from an EMBL/GenBank/DDBJ whole genome shotgun (WGS) entry which is preliminary data.</text>
</comment>
<dbReference type="AlphaFoldDB" id="A0A8H3ZYX0"/>